<dbReference type="EMBL" id="JAUSVM010000001">
    <property type="protein sequence ID" value="MDQ0424706.1"/>
    <property type="molecule type" value="Genomic_DNA"/>
</dbReference>
<keyword evidence="1" id="KW-0963">Cytoplasm</keyword>
<name>A0ABU0GH79_9CELL</name>
<keyword evidence="2" id="KW-1005">Bacterial flagellum biogenesis</keyword>
<reference evidence="4 5" key="1">
    <citation type="submission" date="2023-07" db="EMBL/GenBank/DDBJ databases">
        <title>Sequencing the genomes of 1000 actinobacteria strains.</title>
        <authorList>
            <person name="Klenk H.-P."/>
        </authorList>
    </citation>
    <scope>NUCLEOTIDE SEQUENCE [LARGE SCALE GENOMIC DNA]</scope>
    <source>
        <strain evidence="4 5">DSM 14785</strain>
    </source>
</reference>
<sequence>MSALHAAPVTVVTPAGPRDLPPLLRVATELPGLPGHHEWTLAPLDETGLLFTLRSEPDGVRPARLFVVEPHAFFPDYAPTVPSEARATLGLAPDEAPVLLVVVHPADDDRAHPSANLLAPVVVHPADGRALQVVLEDDLPLRAPLA</sequence>
<keyword evidence="5" id="KW-1185">Reference proteome</keyword>
<dbReference type="SUPFAM" id="SSF141457">
    <property type="entry name" value="BH3618-like"/>
    <property type="match status" value="1"/>
</dbReference>
<dbReference type="RefSeq" id="WP_070318889.1">
    <property type="nucleotide sequence ID" value="NZ_CP084585.1"/>
</dbReference>
<keyword evidence="4" id="KW-0966">Cell projection</keyword>
<gene>
    <name evidence="4" type="ORF">JO380_001087</name>
</gene>
<evidence type="ECO:0000256" key="1">
    <source>
        <dbReference type="ARBA" id="ARBA00022490"/>
    </source>
</evidence>
<dbReference type="InterPro" id="IPR024046">
    <property type="entry name" value="Flagellar_assmbl_FliW_dom_sf"/>
</dbReference>
<evidence type="ECO:0000313" key="5">
    <source>
        <dbReference type="Proteomes" id="UP001240250"/>
    </source>
</evidence>
<evidence type="ECO:0000256" key="2">
    <source>
        <dbReference type="ARBA" id="ARBA00022795"/>
    </source>
</evidence>
<organism evidence="4 5">
    <name type="scientific">Cellulomonas iranensis</name>
    <dbReference type="NCBI Taxonomy" id="76862"/>
    <lineage>
        <taxon>Bacteria</taxon>
        <taxon>Bacillati</taxon>
        <taxon>Actinomycetota</taxon>
        <taxon>Actinomycetes</taxon>
        <taxon>Micrococcales</taxon>
        <taxon>Cellulomonadaceae</taxon>
        <taxon>Cellulomonas</taxon>
    </lineage>
</organism>
<protein>
    <submittedName>
        <fullName evidence="4">Flagellar assembly factor FliW</fullName>
    </submittedName>
</protein>
<dbReference type="Gene3D" id="2.30.290.10">
    <property type="entry name" value="BH3618-like"/>
    <property type="match status" value="1"/>
</dbReference>
<comment type="caution">
    <text evidence="4">The sequence shown here is derived from an EMBL/GenBank/DDBJ whole genome shotgun (WGS) entry which is preliminary data.</text>
</comment>
<keyword evidence="3" id="KW-0810">Translation regulation</keyword>
<keyword evidence="4" id="KW-0282">Flagellum</keyword>
<dbReference type="Pfam" id="PF02623">
    <property type="entry name" value="FliW"/>
    <property type="match status" value="1"/>
</dbReference>
<keyword evidence="4" id="KW-0969">Cilium</keyword>
<evidence type="ECO:0000256" key="3">
    <source>
        <dbReference type="ARBA" id="ARBA00022845"/>
    </source>
</evidence>
<dbReference type="PANTHER" id="PTHR39190:SF1">
    <property type="entry name" value="FLAGELLAR ASSEMBLY FACTOR FLIW"/>
    <property type="match status" value="1"/>
</dbReference>
<dbReference type="InterPro" id="IPR003775">
    <property type="entry name" value="Flagellar_assembly_factor_FliW"/>
</dbReference>
<accession>A0ABU0GH79</accession>
<evidence type="ECO:0000313" key="4">
    <source>
        <dbReference type="EMBL" id="MDQ0424706.1"/>
    </source>
</evidence>
<dbReference type="PANTHER" id="PTHR39190">
    <property type="entry name" value="FLAGELLAR ASSEMBLY FACTOR FLIW"/>
    <property type="match status" value="1"/>
</dbReference>
<proteinExistence type="predicted"/>
<dbReference type="Proteomes" id="UP001240250">
    <property type="component" value="Unassembled WGS sequence"/>
</dbReference>